<dbReference type="Proteomes" id="UP000462760">
    <property type="component" value="Unassembled WGS sequence"/>
</dbReference>
<evidence type="ECO:0000256" key="4">
    <source>
        <dbReference type="PROSITE-ProRule" id="PRU10055"/>
    </source>
</evidence>
<dbReference type="PANTHER" id="PTHR10353">
    <property type="entry name" value="GLYCOSYL HYDROLASE"/>
    <property type="match status" value="1"/>
</dbReference>
<evidence type="ECO:0000256" key="5">
    <source>
        <dbReference type="RuleBase" id="RU003690"/>
    </source>
</evidence>
<proteinExistence type="inferred from homology"/>
<comment type="similarity">
    <text evidence="1 5">Belongs to the glycosyl hydrolase 1 family.</text>
</comment>
<dbReference type="SUPFAM" id="SSF51445">
    <property type="entry name" value="(Trans)glycosidases"/>
    <property type="match status" value="1"/>
</dbReference>
<dbReference type="PRINTS" id="PR00131">
    <property type="entry name" value="GLHYDRLASE1"/>
</dbReference>
<evidence type="ECO:0000256" key="2">
    <source>
        <dbReference type="ARBA" id="ARBA00022801"/>
    </source>
</evidence>
<accession>A0A844FJF7</accession>
<evidence type="ECO:0000313" key="7">
    <source>
        <dbReference type="Proteomes" id="UP000462760"/>
    </source>
</evidence>
<dbReference type="GO" id="GO:0016052">
    <property type="term" value="P:carbohydrate catabolic process"/>
    <property type="evidence" value="ECO:0007669"/>
    <property type="project" value="TreeGrafter"/>
</dbReference>
<keyword evidence="2 6" id="KW-0378">Hydrolase</keyword>
<dbReference type="Pfam" id="PF00232">
    <property type="entry name" value="Glyco_hydro_1"/>
    <property type="match status" value="1"/>
</dbReference>
<dbReference type="GO" id="GO:0005829">
    <property type="term" value="C:cytosol"/>
    <property type="evidence" value="ECO:0007669"/>
    <property type="project" value="TreeGrafter"/>
</dbReference>
<dbReference type="InterPro" id="IPR001360">
    <property type="entry name" value="Glyco_hydro_1"/>
</dbReference>
<dbReference type="InterPro" id="IPR018120">
    <property type="entry name" value="Glyco_hydro_1_AS"/>
</dbReference>
<evidence type="ECO:0000256" key="3">
    <source>
        <dbReference type="ARBA" id="ARBA00023295"/>
    </source>
</evidence>
<dbReference type="PANTHER" id="PTHR10353:SF122">
    <property type="entry name" value="6-PHOSPHO-BETA-GLUCOSIDASE ASCB-RELATED"/>
    <property type="match status" value="1"/>
</dbReference>
<dbReference type="OrthoDB" id="1637462at2"/>
<dbReference type="EMBL" id="VULR01000015">
    <property type="protein sequence ID" value="MSS44046.1"/>
    <property type="molecule type" value="Genomic_DNA"/>
</dbReference>
<evidence type="ECO:0000313" key="6">
    <source>
        <dbReference type="EMBL" id="MSS44046.1"/>
    </source>
</evidence>
<keyword evidence="3" id="KW-0326">Glycosidase</keyword>
<sequence length="480" mass="55129">MTKRQFPKDFLWGSASAAYHFEGAFDKDGKGLTVQDVTPDGARGRITDGPTSDNLKLGAANFYENYKEDIKLFAEMGFKAFRTSISWARIFPNGDDKEPNEKGLQFYDNVIDELLKYGIEPVITLAHYETPLALAEKYNGWMSREVIDHFVNYAVTVFERYKNKVKYWLTFNEINAILETPFIAGGIKTPEDELSPSDLYQAAHHQLVASALVTKKAKEINPDFLVGCMISQKGVYPLRPHPADGVQEMKKKQELDFFTHVHARGEYPSYIKRVFEENNIKLDITKEDRKILKEYPVDYISVSYYRSVCTTALEGEEYEDVRDVSEDTFTIKEVENPYLETSQWGWQIDPVGLRIALNEMYDKYELPIFIVENGLGAHDTLVQGKDGELTVHDDYRIHYLQEHLKQTYEAMLDGVDIIGFLSWAAMDVVSTTEGSIDKRYGLIYIDLQEDGTGTLQRYKKDSFYWYKNVIETSGASLWVD</sequence>
<dbReference type="InterPro" id="IPR017853">
    <property type="entry name" value="GH"/>
</dbReference>
<evidence type="ECO:0000256" key="1">
    <source>
        <dbReference type="ARBA" id="ARBA00010838"/>
    </source>
</evidence>
<dbReference type="AlphaFoldDB" id="A0A844FJF7"/>
<dbReference type="GO" id="GO:0008422">
    <property type="term" value="F:beta-glucosidase activity"/>
    <property type="evidence" value="ECO:0007669"/>
    <property type="project" value="TreeGrafter"/>
</dbReference>
<protein>
    <submittedName>
        <fullName evidence="6">Glycoside hydrolase family 1 protein</fullName>
    </submittedName>
</protein>
<dbReference type="Gene3D" id="3.20.20.80">
    <property type="entry name" value="Glycosidases"/>
    <property type="match status" value="1"/>
</dbReference>
<dbReference type="RefSeq" id="WP_154484721.1">
    <property type="nucleotide sequence ID" value="NZ_VULR01000015.1"/>
</dbReference>
<gene>
    <name evidence="6" type="ORF">FYJ27_09960</name>
</gene>
<organism evidence="6 7">
    <name type="scientific">Anaerosalibacter bizertensis</name>
    <dbReference type="NCBI Taxonomy" id="932217"/>
    <lineage>
        <taxon>Bacteria</taxon>
        <taxon>Bacillati</taxon>
        <taxon>Bacillota</taxon>
        <taxon>Tissierellia</taxon>
        <taxon>Tissierellales</taxon>
        <taxon>Sporanaerobacteraceae</taxon>
        <taxon>Anaerosalibacter</taxon>
    </lineage>
</organism>
<dbReference type="FunFam" id="3.20.20.80:FF:000004">
    <property type="entry name" value="Beta-glucosidase 6-phospho-beta-glucosidase"/>
    <property type="match status" value="1"/>
</dbReference>
<feature type="active site" description="Nucleophile" evidence="4">
    <location>
        <position position="372"/>
    </location>
</feature>
<comment type="caution">
    <text evidence="6">The sequence shown here is derived from an EMBL/GenBank/DDBJ whole genome shotgun (WGS) entry which is preliminary data.</text>
</comment>
<dbReference type="PROSITE" id="PS00572">
    <property type="entry name" value="GLYCOSYL_HYDROL_F1_1"/>
    <property type="match status" value="1"/>
</dbReference>
<reference evidence="6 7" key="1">
    <citation type="submission" date="2019-08" db="EMBL/GenBank/DDBJ databases">
        <title>In-depth cultivation of the pig gut microbiome towards novel bacterial diversity and tailored functional studies.</title>
        <authorList>
            <person name="Wylensek D."/>
            <person name="Hitch T.C.A."/>
            <person name="Clavel T."/>
        </authorList>
    </citation>
    <scope>NUCLEOTIDE SEQUENCE [LARGE SCALE GENOMIC DNA]</scope>
    <source>
        <strain evidence="6 7">Med78-601-WT-4W-RMD-3</strain>
    </source>
</reference>
<name>A0A844FJF7_9FIRM</name>